<dbReference type="EMBL" id="DAAGPR010000035">
    <property type="protein sequence ID" value="HAB4051069.1"/>
    <property type="molecule type" value="Genomic_DNA"/>
</dbReference>
<feature type="domain" description="Nucleotide modification associated" evidence="1">
    <location>
        <begin position="5"/>
        <end position="204"/>
    </location>
</feature>
<dbReference type="Pfam" id="PF18757">
    <property type="entry name" value="Nmad5"/>
    <property type="match status" value="1"/>
</dbReference>
<evidence type="ECO:0000313" key="2">
    <source>
        <dbReference type="EMBL" id="HAB4051069.1"/>
    </source>
</evidence>
<organism evidence="2">
    <name type="scientific">Salmonella diarizonae</name>
    <dbReference type="NCBI Taxonomy" id="59204"/>
    <lineage>
        <taxon>Bacteria</taxon>
        <taxon>Pseudomonadati</taxon>
        <taxon>Pseudomonadota</taxon>
        <taxon>Gammaproteobacteria</taxon>
        <taxon>Enterobacterales</taxon>
        <taxon>Enterobacteriaceae</taxon>
        <taxon>Salmonella</taxon>
    </lineage>
</organism>
<dbReference type="AlphaFoldDB" id="A0A6Y1UFV3"/>
<proteinExistence type="predicted"/>
<reference evidence="2" key="2">
    <citation type="submission" date="2019-10" db="EMBL/GenBank/DDBJ databases">
        <authorList>
            <consortium name="NCBI Pathogen Detection Project"/>
        </authorList>
    </citation>
    <scope>NUCLEOTIDE SEQUENCE</scope>
    <source>
        <strain evidence="2">Salmonella enterica</strain>
    </source>
</reference>
<evidence type="ECO:0000259" key="1">
    <source>
        <dbReference type="Pfam" id="PF18757"/>
    </source>
</evidence>
<protein>
    <recommendedName>
        <fullName evidence="1">Nucleotide modification associated domain-containing protein</fullName>
    </recommendedName>
</protein>
<comment type="caution">
    <text evidence="2">The sequence shown here is derived from an EMBL/GenBank/DDBJ whole genome shotgun (WGS) entry which is preliminary data.</text>
</comment>
<gene>
    <name evidence="2" type="ORF">GBY29_14865</name>
</gene>
<reference evidence="2" key="1">
    <citation type="journal article" date="2018" name="Genome Biol.">
        <title>SKESA: strategic k-mer extension for scrupulous assemblies.</title>
        <authorList>
            <person name="Souvorov A."/>
            <person name="Agarwala R."/>
            <person name="Lipman D.J."/>
        </authorList>
    </citation>
    <scope>NUCLEOTIDE SEQUENCE</scope>
    <source>
        <strain evidence="2">Salmonella enterica</strain>
    </source>
</reference>
<name>A0A6Y1UFV3_SALDZ</name>
<accession>A0A6Y1UFV3</accession>
<sequence>MNQILNKAIKEKILDNALAKAGIPQRKKALRAARADWAERVRLKAIGGPEAEAEVLKTEKKIAALIAKLPEELRKNNTFARYDSNIYLNLAGSRFIAYFNGNYRNYEQGEPDHIRKITPCEYTLLADDPLVTEFYSFDALYREIKSDETDIRQNVTAALDKARTVKRLLEQWPEAKELLPAEDAAVPLPPAIRREALNEMIGLPSEVADGD</sequence>
<dbReference type="InterPro" id="IPR040835">
    <property type="entry name" value="Nmad5"/>
</dbReference>